<sequence>METTLENCIFCIFGGATFVWAIYVCAFCSDIELSLPLSTSSHTTSPVRNAPQRLGGTFSAKGAVDKSSLYCKISRDIQLVLSRFTLSGSTVLNHFAVPYGRHNRRHASVVAVGVYGATKSLIRDTLPMLWKPATSKIGGSSLPVHCSNAPPSFNRWVASPIIAVMILGIRLPFRCLKLVFVRSAKNFCEFLETFDAEYTIIPTHQLTKYPGAMRQFRRLDRPRTAQSSGNATRPTFKYTARYLPVEPYRRDSGREGVCASVQSGFAANALKQSVYSLAGKNGNELSEETVVM</sequence>
<comment type="caution">
    <text evidence="1">The sequence shown here is derived from an EMBL/GenBank/DDBJ whole genome shotgun (WGS) entry which is preliminary data.</text>
</comment>
<dbReference type="AlphaFoldDB" id="A0AAD7VUG1"/>
<evidence type="ECO:0000313" key="2">
    <source>
        <dbReference type="Proteomes" id="UP001217417"/>
    </source>
</evidence>
<name>A0AAD7VUG1_9ASCO</name>
<evidence type="ECO:0000313" key="1">
    <source>
        <dbReference type="EMBL" id="KAJ8101185.1"/>
    </source>
</evidence>
<organism evidence="1 2">
    <name type="scientific">Lipomyces tetrasporus</name>
    <dbReference type="NCBI Taxonomy" id="54092"/>
    <lineage>
        <taxon>Eukaryota</taxon>
        <taxon>Fungi</taxon>
        <taxon>Dikarya</taxon>
        <taxon>Ascomycota</taxon>
        <taxon>Saccharomycotina</taxon>
        <taxon>Lipomycetes</taxon>
        <taxon>Lipomycetales</taxon>
        <taxon>Lipomycetaceae</taxon>
        <taxon>Lipomyces</taxon>
    </lineage>
</organism>
<reference evidence="1" key="1">
    <citation type="submission" date="2023-03" db="EMBL/GenBank/DDBJ databases">
        <title>Near-Complete genome sequence of Lipomyces tetrasporous NRRL Y-64009, an oleaginous yeast capable of growing on lignocellulosic hydrolysates.</title>
        <authorList>
            <consortium name="Lawrence Berkeley National Laboratory"/>
            <person name="Jagtap S.S."/>
            <person name="Liu J.-J."/>
            <person name="Walukiewicz H.E."/>
            <person name="Pangilinan J."/>
            <person name="Lipzen A."/>
            <person name="Ahrendt S."/>
            <person name="Koriabine M."/>
            <person name="Cobaugh K."/>
            <person name="Salamov A."/>
            <person name="Yoshinaga Y."/>
            <person name="Ng V."/>
            <person name="Daum C."/>
            <person name="Grigoriev I.V."/>
            <person name="Slininger P.J."/>
            <person name="Dien B.S."/>
            <person name="Jin Y.-S."/>
            <person name="Rao C.V."/>
        </authorList>
    </citation>
    <scope>NUCLEOTIDE SEQUENCE</scope>
    <source>
        <strain evidence="1">NRRL Y-64009</strain>
    </source>
</reference>
<keyword evidence="2" id="KW-1185">Reference proteome</keyword>
<dbReference type="Proteomes" id="UP001217417">
    <property type="component" value="Unassembled WGS sequence"/>
</dbReference>
<proteinExistence type="predicted"/>
<accession>A0AAD7VUG1</accession>
<dbReference type="RefSeq" id="XP_056044635.1">
    <property type="nucleotide sequence ID" value="XM_056191737.1"/>
</dbReference>
<dbReference type="EMBL" id="JARPMG010000004">
    <property type="protein sequence ID" value="KAJ8101185.1"/>
    <property type="molecule type" value="Genomic_DNA"/>
</dbReference>
<gene>
    <name evidence="1" type="ORF">POJ06DRAFT_90466</name>
</gene>
<protein>
    <submittedName>
        <fullName evidence="1">Uncharacterized protein</fullName>
    </submittedName>
</protein>
<dbReference type="GeneID" id="80886903"/>